<evidence type="ECO:0000313" key="3">
    <source>
        <dbReference type="Proteomes" id="UP000014071"/>
    </source>
</evidence>
<dbReference type="OrthoDB" id="3641682at2759"/>
<dbReference type="AlphaFoldDB" id="R9PE09"/>
<keyword evidence="3" id="KW-1185">Reference proteome</keyword>
<accession>R9PE09</accession>
<gene>
    <name evidence="2" type="ORF">PHSY_007207</name>
</gene>
<evidence type="ECO:0000256" key="1">
    <source>
        <dbReference type="SAM" id="Phobius"/>
    </source>
</evidence>
<keyword evidence="1" id="KW-0472">Membrane</keyword>
<dbReference type="GeneID" id="24112470"/>
<keyword evidence="1" id="KW-0812">Transmembrane</keyword>
<evidence type="ECO:0000313" key="2">
    <source>
        <dbReference type="EMBL" id="GAC99604.1"/>
    </source>
</evidence>
<dbReference type="Proteomes" id="UP000014071">
    <property type="component" value="Unassembled WGS sequence"/>
</dbReference>
<name>R9PE09_PSEHS</name>
<reference evidence="3" key="1">
    <citation type="journal article" date="2013" name="Genome Announc.">
        <title>Draft genome sequence of the basidiomycetous yeast-like fungus Pseudozyma hubeiensis SY62, which produces an abundant amount of the biosurfactant mannosylerythritol lipids.</title>
        <authorList>
            <person name="Konishi M."/>
            <person name="Hatada Y."/>
            <person name="Horiuchi J."/>
        </authorList>
    </citation>
    <scope>NUCLEOTIDE SEQUENCE [LARGE SCALE GENOMIC DNA]</scope>
    <source>
        <strain evidence="3">SY62</strain>
    </source>
</reference>
<dbReference type="eggNOG" id="ENOG502SUW7">
    <property type="taxonomic scope" value="Eukaryota"/>
</dbReference>
<feature type="transmembrane region" description="Helical" evidence="1">
    <location>
        <begin position="75"/>
        <end position="95"/>
    </location>
</feature>
<protein>
    <submittedName>
        <fullName evidence="2">Uncharacterized protein</fullName>
    </submittedName>
</protein>
<keyword evidence="1" id="KW-1133">Transmembrane helix</keyword>
<dbReference type="HOGENOM" id="CLU_1034877_0_0_1"/>
<dbReference type="RefSeq" id="XP_012193191.1">
    <property type="nucleotide sequence ID" value="XM_012337801.1"/>
</dbReference>
<organism evidence="2 3">
    <name type="scientific">Pseudozyma hubeiensis (strain SY62)</name>
    <name type="common">Yeast</name>
    <dbReference type="NCBI Taxonomy" id="1305764"/>
    <lineage>
        <taxon>Eukaryota</taxon>
        <taxon>Fungi</taxon>
        <taxon>Dikarya</taxon>
        <taxon>Basidiomycota</taxon>
        <taxon>Ustilaginomycotina</taxon>
        <taxon>Ustilaginomycetes</taxon>
        <taxon>Ustilaginales</taxon>
        <taxon>Ustilaginaceae</taxon>
        <taxon>Pseudozyma</taxon>
    </lineage>
</organism>
<proteinExistence type="predicted"/>
<sequence length="269" mass="29319">MSVTREPWVQPGLNYSNVNHLEDFCKQDGGSWNVTGKWRTPIPPATLEQLMGNATKHGHNYIAYNSGVKSVPGKFAALVLMLSILMTFASAAVVSPVKGDLLLERATNGTDSPQLQPCVKRAVEVGDGNPHQSCRWKQVTGDLDCKGGSCSVTHLETRSLSWSIGFGGNGGEFTTAGFDVSESYTTGNSYTCSAKAGETVCVTALVGYTDYTVQERIVSGECTSVHSDPYVIYAPNNYDQQHYRCHHGSNCHGLDWEKWDHNAKSCRDD</sequence>
<dbReference type="EMBL" id="DF238831">
    <property type="protein sequence ID" value="GAC99604.1"/>
    <property type="molecule type" value="Genomic_DNA"/>
</dbReference>